<dbReference type="RefSeq" id="WP_039747510.1">
    <property type="nucleotide sequence ID" value="NZ_JTCM02000085.1"/>
</dbReference>
<evidence type="ECO:0000313" key="1">
    <source>
        <dbReference type="EMBL" id="NEU75876.1"/>
    </source>
</evidence>
<organism evidence="1 2">
    <name type="scientific">Hassallia byssoidea VB512170</name>
    <dbReference type="NCBI Taxonomy" id="1304833"/>
    <lineage>
        <taxon>Bacteria</taxon>
        <taxon>Bacillati</taxon>
        <taxon>Cyanobacteriota</taxon>
        <taxon>Cyanophyceae</taxon>
        <taxon>Nostocales</taxon>
        <taxon>Tolypothrichaceae</taxon>
        <taxon>Hassallia</taxon>
    </lineage>
</organism>
<dbReference type="InterPro" id="IPR043519">
    <property type="entry name" value="NT_sf"/>
</dbReference>
<keyword evidence="1" id="KW-0808">Transferase</keyword>
<evidence type="ECO:0000313" key="2">
    <source>
        <dbReference type="Proteomes" id="UP000031549"/>
    </source>
</evidence>
<dbReference type="GO" id="GO:0016740">
    <property type="term" value="F:transferase activity"/>
    <property type="evidence" value="ECO:0007669"/>
    <property type="project" value="UniProtKB-KW"/>
</dbReference>
<dbReference type="Proteomes" id="UP000031549">
    <property type="component" value="Unassembled WGS sequence"/>
</dbReference>
<dbReference type="SUPFAM" id="SSF81301">
    <property type="entry name" value="Nucleotidyltransferase"/>
    <property type="match status" value="1"/>
</dbReference>
<sequence>MREKILETLITALEPKDFVLAFWQGGSAAHGYTDEWSDLDIEVIVKDDEVQQTFDAVEEALQTISEISFNYRVPEPTWHGHSQTFYQLAEANPFLVIDFAVMKQSSRNDFLEVERHGNAVIAFDKANLVVPQNVNQSEHFSQMKERFTHQKKLFNFLQVFVKKEINRGHLAQAIVNYQSYTLRNLVELLGMLYRPYRYDFTIKYFNRDFPSEVVARVEPLFCITDLADLANKQQLAEEMFAETLSRVEQMLEKHK</sequence>
<reference evidence="1 2" key="1">
    <citation type="journal article" date="2015" name="Genome Announc.">
        <title>Draft Genome Sequence of Cyanobacterium Hassallia byssoidea Strain VB512170, Isolated from Monuments in India.</title>
        <authorList>
            <person name="Singh D."/>
            <person name="Chandrababunaidu M.M."/>
            <person name="Panda A."/>
            <person name="Sen D."/>
            <person name="Bhattacharyya S."/>
            <person name="Adhikary S.P."/>
            <person name="Tripathy S."/>
        </authorList>
    </citation>
    <scope>NUCLEOTIDE SEQUENCE [LARGE SCALE GENOMIC DNA]</scope>
    <source>
        <strain evidence="1 2">VB512170</strain>
    </source>
</reference>
<proteinExistence type="predicted"/>
<name>A0A846HEY7_9CYAN</name>
<comment type="caution">
    <text evidence="1">The sequence shown here is derived from an EMBL/GenBank/DDBJ whole genome shotgun (WGS) entry which is preliminary data.</text>
</comment>
<accession>A0A846HEY7</accession>
<protein>
    <submittedName>
        <fullName evidence="1">Nucleotidyltransferase domain-containing protein</fullName>
    </submittedName>
</protein>
<keyword evidence="2" id="KW-1185">Reference proteome</keyword>
<dbReference type="AlphaFoldDB" id="A0A846HEY7"/>
<dbReference type="Gene3D" id="3.30.460.10">
    <property type="entry name" value="Beta Polymerase, domain 2"/>
    <property type="match status" value="1"/>
</dbReference>
<gene>
    <name evidence="1" type="ORF">PI95_025790</name>
</gene>
<dbReference type="EMBL" id="JTCM02000085">
    <property type="protein sequence ID" value="NEU75876.1"/>
    <property type="molecule type" value="Genomic_DNA"/>
</dbReference>